<dbReference type="InterPro" id="IPR037024">
    <property type="entry name" value="NiFe_Hase_small_N_sf"/>
</dbReference>
<dbReference type="RefSeq" id="WP_013099483.1">
    <property type="nucleotide sequence ID" value="NC_014122.1"/>
</dbReference>
<dbReference type="eggNOG" id="arCOG02473">
    <property type="taxonomic scope" value="Archaea"/>
</dbReference>
<name>D5VUC5_METIM</name>
<dbReference type="SUPFAM" id="SSF56770">
    <property type="entry name" value="HydA/Nqo6-like"/>
    <property type="match status" value="1"/>
</dbReference>
<dbReference type="HOGENOM" id="CLU_701339_0_0_2"/>
<dbReference type="GeneID" id="9131064"/>
<organism evidence="2 3">
    <name type="scientific">Methanocaldococcus infernus (strain DSM 11812 / JCM 15783 / ME)</name>
    <dbReference type="NCBI Taxonomy" id="573063"/>
    <lineage>
        <taxon>Archaea</taxon>
        <taxon>Methanobacteriati</taxon>
        <taxon>Methanobacteriota</taxon>
        <taxon>Methanomada group</taxon>
        <taxon>Methanococci</taxon>
        <taxon>Methanococcales</taxon>
        <taxon>Methanocaldococcaceae</taxon>
        <taxon>Methanocaldococcus</taxon>
    </lineage>
</organism>
<dbReference type="SUPFAM" id="SSF56762">
    <property type="entry name" value="HydB/Nqo4-like"/>
    <property type="match status" value="1"/>
</dbReference>
<dbReference type="Gene3D" id="1.10.645.10">
    <property type="entry name" value="Cytochrome-c3 Hydrogenase, chain B"/>
    <property type="match status" value="1"/>
</dbReference>
<gene>
    <name evidence="2" type="ordered locus">Metin_0065</name>
</gene>
<dbReference type="Proteomes" id="UP000002061">
    <property type="component" value="Chromosome"/>
</dbReference>
<keyword evidence="1" id="KW-0560">Oxidoreductase</keyword>
<dbReference type="PANTHER" id="PTHR43600:SF1">
    <property type="entry name" value="COENZYME F420 HYDROGENASE SUBUNIT ALPHA"/>
    <property type="match status" value="1"/>
</dbReference>
<proteinExistence type="predicted"/>
<evidence type="ECO:0000313" key="2">
    <source>
        <dbReference type="EMBL" id="ADG12737.1"/>
    </source>
</evidence>
<dbReference type="KEGG" id="mif:Metin_0065"/>
<evidence type="ECO:0000256" key="1">
    <source>
        <dbReference type="ARBA" id="ARBA00023002"/>
    </source>
</evidence>
<dbReference type="GO" id="GO:0016491">
    <property type="term" value="F:oxidoreductase activity"/>
    <property type="evidence" value="ECO:0007669"/>
    <property type="project" value="UniProtKB-KW"/>
</dbReference>
<dbReference type="InterPro" id="IPR029014">
    <property type="entry name" value="NiFe-Hase_large"/>
</dbReference>
<dbReference type="AlphaFoldDB" id="D5VUC5"/>
<dbReference type="Gene3D" id="3.40.50.700">
    <property type="entry name" value="NADH:ubiquinone oxidoreductase-like, 20kDa subunit"/>
    <property type="match status" value="1"/>
</dbReference>
<dbReference type="eggNOG" id="arCOG01549">
    <property type="taxonomic scope" value="Archaea"/>
</dbReference>
<evidence type="ECO:0000313" key="3">
    <source>
        <dbReference type="Proteomes" id="UP000002061"/>
    </source>
</evidence>
<protein>
    <submittedName>
        <fullName evidence="2">Coenzyme F420-reducing hydrogenase alpha subunit-like protein</fullName>
    </submittedName>
</protein>
<accession>D5VUC5</accession>
<dbReference type="EMBL" id="CP002009">
    <property type="protein sequence ID" value="ADG12737.1"/>
    <property type="molecule type" value="Genomic_DNA"/>
</dbReference>
<dbReference type="STRING" id="573063.Metin_0065"/>
<keyword evidence="3" id="KW-1185">Reference proteome</keyword>
<dbReference type="PANTHER" id="PTHR43600">
    <property type="entry name" value="COENZYME F420 HYDROGENASE, SUBUNIT ALPHA"/>
    <property type="match status" value="1"/>
</dbReference>
<sequence>MNIPEVPQIYSRICHLNEVSYPLSIVLAIERAYSIKVPKEAEIIREIGLLGERIYSNAVKLEPFTNTKDFILLGKFIREITLGYKAGNLTVGGLYINLTKKDKEFLKKAVDEGIKKINYDFIELVEERKKKLNYNDLELVTAYKFDPKKVNGYLYNNSIVYSGALARMYYYWRIDSKNLLDILSARMIEIEFCLERIKELLRLVRGKEIYNYFKDFKGKRVGRAVIEGGESLIYTRVLLKDGKLFNIDILSGEDFNKMVNLKLDEYGRKILGFCERCHYKVKAINCGYCEYLCNKVEAKYYRKMKEIKLIGRALHISEKVDGKNIIAVGSCACDGRVVGYKDALTECYKKVNANYYLRACPPCLEELEKVVEAVIKKDKFIIDSYLVLRNYMN</sequence>
<dbReference type="OrthoDB" id="65136at2157"/>
<reference evidence="2" key="1">
    <citation type="submission" date="2010-04" db="EMBL/GenBank/DDBJ databases">
        <title>Complete sequence of Methanocaldococcus infernus ME.</title>
        <authorList>
            <consortium name="US DOE Joint Genome Institute"/>
            <person name="Lucas S."/>
            <person name="Copeland A."/>
            <person name="Lapidus A."/>
            <person name="Cheng J.-F."/>
            <person name="Bruce D."/>
            <person name="Goodwin L."/>
            <person name="Pitluck S."/>
            <person name="Munk A.C."/>
            <person name="Detter J.C."/>
            <person name="Han C."/>
            <person name="Tapia R."/>
            <person name="Land M."/>
            <person name="Hauser L."/>
            <person name="Kyrpides N."/>
            <person name="Mikhailova N."/>
            <person name="Sieprawska-Lupa M."/>
            <person name="Whitman W.B."/>
            <person name="Woyke T."/>
        </authorList>
    </citation>
    <scope>NUCLEOTIDE SEQUENCE [LARGE SCALE GENOMIC DNA]</scope>
    <source>
        <strain evidence="2">ME</strain>
    </source>
</reference>